<dbReference type="PANTHER" id="PTHR43563:SF14">
    <property type="entry name" value="AMINE OXIDASE"/>
    <property type="match status" value="1"/>
</dbReference>
<dbReference type="InterPro" id="IPR002937">
    <property type="entry name" value="Amino_oxidase"/>
</dbReference>
<dbReference type="PANTHER" id="PTHR43563">
    <property type="entry name" value="AMINE OXIDASE"/>
    <property type="match status" value="1"/>
</dbReference>
<proteinExistence type="inferred from homology"/>
<evidence type="ECO:0000313" key="8">
    <source>
        <dbReference type="RefSeq" id="XP_006817337.1"/>
    </source>
</evidence>
<dbReference type="RefSeq" id="XP_006817337.1">
    <property type="nucleotide sequence ID" value="XM_006817274.1"/>
</dbReference>
<name>A0ABM0MBE6_SACKO</name>
<dbReference type="Proteomes" id="UP000694865">
    <property type="component" value="Unplaced"/>
</dbReference>
<gene>
    <name evidence="8" type="primary">LOC102809169</name>
</gene>
<evidence type="ECO:0000259" key="6">
    <source>
        <dbReference type="Pfam" id="PF01593"/>
    </source>
</evidence>
<keyword evidence="7" id="KW-1185">Reference proteome</keyword>
<reference evidence="8" key="1">
    <citation type="submission" date="2025-08" db="UniProtKB">
        <authorList>
            <consortium name="RefSeq"/>
        </authorList>
    </citation>
    <scope>IDENTIFICATION</scope>
    <source>
        <tissue evidence="8">Testes</tissue>
    </source>
</reference>
<dbReference type="Pfam" id="PF01593">
    <property type="entry name" value="Amino_oxidase"/>
    <property type="match status" value="1"/>
</dbReference>
<evidence type="ECO:0000256" key="5">
    <source>
        <dbReference type="SAM" id="SignalP"/>
    </source>
</evidence>
<feature type="chain" id="PRO_5045821291" description="monoamine oxidase" evidence="5">
    <location>
        <begin position="20"/>
        <end position="335"/>
    </location>
</feature>
<evidence type="ECO:0000256" key="4">
    <source>
        <dbReference type="ARBA" id="ARBA00048448"/>
    </source>
</evidence>
<dbReference type="InterPro" id="IPR036188">
    <property type="entry name" value="FAD/NAD-bd_sf"/>
</dbReference>
<dbReference type="SUPFAM" id="SSF51905">
    <property type="entry name" value="FAD/NAD(P)-binding domain"/>
    <property type="match status" value="1"/>
</dbReference>
<comment type="similarity">
    <text evidence="2">Belongs to the flavin monoamine oxidase family.</text>
</comment>
<dbReference type="Gene3D" id="3.50.50.60">
    <property type="entry name" value="FAD/NAD(P)-binding domain"/>
    <property type="match status" value="1"/>
</dbReference>
<protein>
    <recommendedName>
        <fullName evidence="3">monoamine oxidase</fullName>
        <ecNumber evidence="3">1.4.3.4</ecNumber>
    </recommendedName>
</protein>
<evidence type="ECO:0000256" key="1">
    <source>
        <dbReference type="ARBA" id="ARBA00004362"/>
    </source>
</evidence>
<evidence type="ECO:0000256" key="2">
    <source>
        <dbReference type="ARBA" id="ARBA00005995"/>
    </source>
</evidence>
<organism evidence="7 8">
    <name type="scientific">Saccoglossus kowalevskii</name>
    <name type="common">Acorn worm</name>
    <dbReference type="NCBI Taxonomy" id="10224"/>
    <lineage>
        <taxon>Eukaryota</taxon>
        <taxon>Metazoa</taxon>
        <taxon>Hemichordata</taxon>
        <taxon>Enteropneusta</taxon>
        <taxon>Harrimaniidae</taxon>
        <taxon>Saccoglossus</taxon>
    </lineage>
</organism>
<evidence type="ECO:0000313" key="7">
    <source>
        <dbReference type="Proteomes" id="UP000694865"/>
    </source>
</evidence>
<sequence length="335" mass="37171">MAYGKLALVIIAVAIATLAQLEVDEDPLVVERHVTIPRTKSEVFDYVANIEKMTEVERMRKVVPLDNPSKAKKALELDSMTVETFKRQHLTSNAAREAINAAVRVMFGMECCEMSVLYFLHYANSAGGLTALIEASEGAGQEFKIKGGAQPLSEKLADKIGRENVWLNEPVVQVNQEDRSKVVITTASGKTVSAKRVIMSVPPNFVVKIDFCPSLPLDKRSLLQRQPMGHLIKFIATYSNKFWRENGQSGEVVCSYGDPVLAHDSGPLCLVYDATSPNGNPALVGFLGKSREWSKRSSEERKKAVLDHLMQFFGEMAGTPIDYVEKVKYYHISVM</sequence>
<keyword evidence="5" id="KW-0732">Signal</keyword>
<accession>A0ABM0MBE6</accession>
<evidence type="ECO:0000256" key="3">
    <source>
        <dbReference type="ARBA" id="ARBA00012804"/>
    </source>
</evidence>
<dbReference type="EC" id="1.4.3.4" evidence="3"/>
<feature type="domain" description="Amine oxidase" evidence="6">
    <location>
        <begin position="54"/>
        <end position="324"/>
    </location>
</feature>
<feature type="signal peptide" evidence="5">
    <location>
        <begin position="1"/>
        <end position="19"/>
    </location>
</feature>
<dbReference type="InterPro" id="IPR050703">
    <property type="entry name" value="Flavin_MAO"/>
</dbReference>
<comment type="subcellular location">
    <subcellularLocation>
        <location evidence="1">Mitochondrion outer membrane</location>
        <topology evidence="1">Single-pass type IV membrane protein</topology>
        <orientation evidence="1">Cytoplasmic side</orientation>
    </subcellularLocation>
</comment>
<comment type="catalytic activity">
    <reaction evidence="4">
        <text>a secondary aliphatic amine + O2 + H2O = a primary amine + an aldehyde + H2O2</text>
        <dbReference type="Rhea" id="RHEA:26414"/>
        <dbReference type="ChEBI" id="CHEBI:15377"/>
        <dbReference type="ChEBI" id="CHEBI:15379"/>
        <dbReference type="ChEBI" id="CHEBI:16240"/>
        <dbReference type="ChEBI" id="CHEBI:17478"/>
        <dbReference type="ChEBI" id="CHEBI:58855"/>
        <dbReference type="ChEBI" id="CHEBI:65296"/>
        <dbReference type="EC" id="1.4.3.4"/>
    </reaction>
</comment>
<dbReference type="GeneID" id="102809169"/>